<dbReference type="AlphaFoldDB" id="A0A7R9P6J7"/>
<evidence type="ECO:0000313" key="1">
    <source>
        <dbReference type="EMBL" id="CAD7571940.1"/>
    </source>
</evidence>
<name>A0A7R9P6J7_TIMCA</name>
<gene>
    <name evidence="1" type="ORF">TCMB3V08_LOCUS4602</name>
</gene>
<proteinExistence type="predicted"/>
<sequence>MGHTHTHTHTHLGWAERQPGGLAEYRSRVLMKPASAVARSALSPPQTTSRVFGLIEPFVWARSLRAFRTSGLGLGEDSDPFLGQRGGGVRGGKGVGVPRSRNELRVLLATCCESEKNYKKRIPIT</sequence>
<protein>
    <submittedName>
        <fullName evidence="1">(California timema) hypothetical protein</fullName>
    </submittedName>
</protein>
<organism evidence="1">
    <name type="scientific">Timema californicum</name>
    <name type="common">California timema</name>
    <name type="synonym">Walking stick</name>
    <dbReference type="NCBI Taxonomy" id="61474"/>
    <lineage>
        <taxon>Eukaryota</taxon>
        <taxon>Metazoa</taxon>
        <taxon>Ecdysozoa</taxon>
        <taxon>Arthropoda</taxon>
        <taxon>Hexapoda</taxon>
        <taxon>Insecta</taxon>
        <taxon>Pterygota</taxon>
        <taxon>Neoptera</taxon>
        <taxon>Polyneoptera</taxon>
        <taxon>Phasmatodea</taxon>
        <taxon>Timematodea</taxon>
        <taxon>Timematoidea</taxon>
        <taxon>Timematidae</taxon>
        <taxon>Timema</taxon>
    </lineage>
</organism>
<reference evidence="1" key="1">
    <citation type="submission" date="2020-11" db="EMBL/GenBank/DDBJ databases">
        <authorList>
            <person name="Tran Van P."/>
        </authorList>
    </citation>
    <scope>NUCLEOTIDE SEQUENCE</scope>
</reference>
<accession>A0A7R9P6J7</accession>
<dbReference type="EMBL" id="OE180781">
    <property type="protein sequence ID" value="CAD7571940.1"/>
    <property type="molecule type" value="Genomic_DNA"/>
</dbReference>